<dbReference type="EMBL" id="BGPR01000008">
    <property type="protein sequence ID" value="GBL75753.1"/>
    <property type="molecule type" value="Genomic_DNA"/>
</dbReference>
<organism evidence="2 3">
    <name type="scientific">Araneus ventricosus</name>
    <name type="common">Orbweaver spider</name>
    <name type="synonym">Epeira ventricosa</name>
    <dbReference type="NCBI Taxonomy" id="182803"/>
    <lineage>
        <taxon>Eukaryota</taxon>
        <taxon>Metazoa</taxon>
        <taxon>Ecdysozoa</taxon>
        <taxon>Arthropoda</taxon>
        <taxon>Chelicerata</taxon>
        <taxon>Arachnida</taxon>
        <taxon>Araneae</taxon>
        <taxon>Araneomorphae</taxon>
        <taxon>Entelegynae</taxon>
        <taxon>Araneoidea</taxon>
        <taxon>Araneidae</taxon>
        <taxon>Araneus</taxon>
    </lineage>
</organism>
<evidence type="ECO:0000256" key="1">
    <source>
        <dbReference type="SAM" id="MobiDB-lite"/>
    </source>
</evidence>
<dbReference type="Proteomes" id="UP000499080">
    <property type="component" value="Unassembled WGS sequence"/>
</dbReference>
<protein>
    <submittedName>
        <fullName evidence="2">Uncharacterized protein</fullName>
    </submittedName>
</protein>
<keyword evidence="3" id="KW-1185">Reference proteome</keyword>
<name>A0A4Y2A7L2_ARAVE</name>
<evidence type="ECO:0000313" key="3">
    <source>
        <dbReference type="Proteomes" id="UP000499080"/>
    </source>
</evidence>
<reference evidence="2 3" key="1">
    <citation type="journal article" date="2019" name="Sci. Rep.">
        <title>Orb-weaving spider Araneus ventricosus genome elucidates the spidroin gene catalogue.</title>
        <authorList>
            <person name="Kono N."/>
            <person name="Nakamura H."/>
            <person name="Ohtoshi R."/>
            <person name="Moran D.A.P."/>
            <person name="Shinohara A."/>
            <person name="Yoshida Y."/>
            <person name="Fujiwara M."/>
            <person name="Mori M."/>
            <person name="Tomita M."/>
            <person name="Arakawa K."/>
        </authorList>
    </citation>
    <scope>NUCLEOTIDE SEQUENCE [LARGE SCALE GENOMIC DNA]</scope>
</reference>
<evidence type="ECO:0000313" key="2">
    <source>
        <dbReference type="EMBL" id="GBL75753.1"/>
    </source>
</evidence>
<proteinExistence type="predicted"/>
<accession>A0A4Y2A7L2</accession>
<sequence>MRLSACSFSTPPQSNQSQCGNLVTAIPKKGKNRTVIPTPEGIRPQIPSDPVPRKSFSSQPDNREQLLLKRKSVYQFLNNVGKAHTEDRTHNILPPINVPQPCHT</sequence>
<gene>
    <name evidence="2" type="ORF">AVEN_155049_1</name>
</gene>
<feature type="region of interest" description="Disordered" evidence="1">
    <location>
        <begin position="32"/>
        <end position="61"/>
    </location>
</feature>
<dbReference type="AlphaFoldDB" id="A0A4Y2A7L2"/>
<comment type="caution">
    <text evidence="2">The sequence shown here is derived from an EMBL/GenBank/DDBJ whole genome shotgun (WGS) entry which is preliminary data.</text>
</comment>